<evidence type="ECO:0000256" key="1">
    <source>
        <dbReference type="SAM" id="Phobius"/>
    </source>
</evidence>
<dbReference type="eggNOG" id="ENOG50321KG">
    <property type="taxonomic scope" value="Bacteria"/>
</dbReference>
<keyword evidence="1" id="KW-0472">Membrane</keyword>
<dbReference type="AlphaFoldDB" id="G5KFN3"/>
<feature type="transmembrane region" description="Helical" evidence="1">
    <location>
        <begin position="87"/>
        <end position="104"/>
    </location>
</feature>
<comment type="caution">
    <text evidence="2">The sequence shown here is derived from an EMBL/GenBank/DDBJ whole genome shotgun (WGS) entry which is preliminary data.</text>
</comment>
<feature type="transmembrane region" description="Helical" evidence="1">
    <location>
        <begin position="164"/>
        <end position="186"/>
    </location>
</feature>
<reference evidence="2 3" key="1">
    <citation type="journal article" date="2014" name="Int. J. Syst. Evol. Microbiol.">
        <title>Phylogenomics and the dynamic genome evolution of the genus Streptococcus.</title>
        <authorList>
            <consortium name="The Broad Institute Genome Sequencing Platform"/>
            <person name="Richards V.P."/>
            <person name="Palmer S.R."/>
            <person name="Pavinski Bitar P.D."/>
            <person name="Qin X."/>
            <person name="Weinstock G.M."/>
            <person name="Highlander S.K."/>
            <person name="Town C.D."/>
            <person name="Burne R.A."/>
            <person name="Stanhope M.J."/>
        </authorList>
    </citation>
    <scope>NUCLEOTIDE SEQUENCE [LARGE SCALE GENOMIC DNA]</scope>
    <source>
        <strain evidence="2 3">2285-97</strain>
    </source>
</reference>
<feature type="transmembrane region" description="Helical" evidence="1">
    <location>
        <begin position="12"/>
        <end position="33"/>
    </location>
</feature>
<evidence type="ECO:0000313" key="3">
    <source>
        <dbReference type="Proteomes" id="UP000005388"/>
    </source>
</evidence>
<dbReference type="Proteomes" id="UP000005388">
    <property type="component" value="Unassembled WGS sequence"/>
</dbReference>
<protein>
    <submittedName>
        <fullName evidence="2">TIGR02185 family protein</fullName>
    </submittedName>
</protein>
<keyword evidence="1" id="KW-1133">Transmembrane helix</keyword>
<feature type="transmembrane region" description="Helical" evidence="1">
    <location>
        <begin position="111"/>
        <end position="134"/>
    </location>
</feature>
<name>G5KFN3_9STRE</name>
<proteinExistence type="predicted"/>
<keyword evidence="3" id="KW-1185">Reference proteome</keyword>
<dbReference type="Pfam" id="PF09605">
    <property type="entry name" value="Trep_Strep"/>
    <property type="match status" value="1"/>
</dbReference>
<gene>
    <name evidence="2" type="ORF">STRUR_1040</name>
</gene>
<feature type="transmembrane region" description="Helical" evidence="1">
    <location>
        <begin position="39"/>
        <end position="57"/>
    </location>
</feature>
<keyword evidence="1" id="KW-0812">Transmembrane</keyword>
<sequence>MNKLKVNDIMTIGALSALYFICVGIGTLLGIPFDKSGNMFYAPAFAALLSGTVYLLMIAKVKKFGAITILGTIMGIFFFLTGHFFAAVLPAIIFGLIADCIAFLGKYQSKWINLFSFIVFSFANSGPIILMWILKDIYIQSLLDKGKDMSYVNKVMLDFNLSTISWFIFTVVVGALLGGLFGNSLLKKHFLKSGMIS</sequence>
<accession>G5KFN3</accession>
<dbReference type="NCBIfam" id="TIGR02185">
    <property type="entry name" value="Trep_Strep"/>
    <property type="match status" value="1"/>
</dbReference>
<dbReference type="EMBL" id="AEUZ02000001">
    <property type="protein sequence ID" value="EHJ55675.1"/>
    <property type="molecule type" value="Genomic_DNA"/>
</dbReference>
<evidence type="ECO:0000313" key="2">
    <source>
        <dbReference type="EMBL" id="EHJ55675.1"/>
    </source>
</evidence>
<dbReference type="RefSeq" id="WP_006738468.1">
    <property type="nucleotide sequence ID" value="NZ_AEUZ02000001.1"/>
</dbReference>
<feature type="transmembrane region" description="Helical" evidence="1">
    <location>
        <begin position="64"/>
        <end position="81"/>
    </location>
</feature>
<organism evidence="2 3">
    <name type="scientific">Streptococcus urinalis 2285-97</name>
    <dbReference type="NCBI Taxonomy" id="764291"/>
    <lineage>
        <taxon>Bacteria</taxon>
        <taxon>Bacillati</taxon>
        <taxon>Bacillota</taxon>
        <taxon>Bacilli</taxon>
        <taxon>Lactobacillales</taxon>
        <taxon>Streptococcaceae</taxon>
        <taxon>Streptococcus</taxon>
    </lineage>
</organism>
<dbReference type="STRING" id="764291.STRUR_1040"/>
<dbReference type="InterPro" id="IPR011733">
    <property type="entry name" value="CHP02185_IM"/>
</dbReference>